<dbReference type="Pfam" id="PF00072">
    <property type="entry name" value="Response_reg"/>
    <property type="match status" value="1"/>
</dbReference>
<dbReference type="Proteomes" id="UP000283522">
    <property type="component" value="Unassembled WGS sequence"/>
</dbReference>
<gene>
    <name evidence="4" type="ORF">D0X99_11745</name>
</gene>
<dbReference type="PANTHER" id="PTHR44591">
    <property type="entry name" value="STRESS RESPONSE REGULATOR PROTEIN 1"/>
    <property type="match status" value="1"/>
</dbReference>
<dbReference type="SUPFAM" id="SSF52172">
    <property type="entry name" value="CheY-like"/>
    <property type="match status" value="1"/>
</dbReference>
<comment type="caution">
    <text evidence="4">The sequence shown here is derived from an EMBL/GenBank/DDBJ whole genome shotgun (WGS) entry which is preliminary data.</text>
</comment>
<feature type="modified residue" description="4-aspartylphosphate" evidence="2">
    <location>
        <position position="53"/>
    </location>
</feature>
<reference evidence="4 5" key="1">
    <citation type="submission" date="2018-09" db="EMBL/GenBank/DDBJ databases">
        <authorList>
            <person name="Wang X."/>
            <person name="Du Z."/>
        </authorList>
    </citation>
    <scope>NUCLEOTIDE SEQUENCE [LARGE SCALE GENOMIC DNA]</scope>
    <source>
        <strain evidence="4 5">N3</strain>
    </source>
</reference>
<evidence type="ECO:0000259" key="3">
    <source>
        <dbReference type="PROSITE" id="PS50110"/>
    </source>
</evidence>
<dbReference type="GO" id="GO:0000160">
    <property type="term" value="P:phosphorelay signal transduction system"/>
    <property type="evidence" value="ECO:0007669"/>
    <property type="project" value="InterPro"/>
</dbReference>
<keyword evidence="1 2" id="KW-0597">Phosphoprotein</keyword>
<dbReference type="InterPro" id="IPR050595">
    <property type="entry name" value="Bact_response_regulator"/>
</dbReference>
<protein>
    <submittedName>
        <fullName evidence="4">Response regulator</fullName>
    </submittedName>
</protein>
<dbReference type="RefSeq" id="WP_119478017.1">
    <property type="nucleotide sequence ID" value="NZ_QXML01000005.1"/>
</dbReference>
<dbReference type="Gene3D" id="3.40.50.2300">
    <property type="match status" value="1"/>
</dbReference>
<dbReference type="SMART" id="SM00448">
    <property type="entry name" value="REC"/>
    <property type="match status" value="1"/>
</dbReference>
<accession>A0A418PR82</accession>
<organism evidence="4 5">
    <name type="scientific">Algoriphagus lacus</name>
    <dbReference type="NCBI Taxonomy" id="2056311"/>
    <lineage>
        <taxon>Bacteria</taxon>
        <taxon>Pseudomonadati</taxon>
        <taxon>Bacteroidota</taxon>
        <taxon>Cytophagia</taxon>
        <taxon>Cytophagales</taxon>
        <taxon>Cyclobacteriaceae</taxon>
        <taxon>Algoriphagus</taxon>
    </lineage>
</organism>
<sequence length="194" mass="22425">MKETLLLIEDEIELQQNLKEILEYNGFRLLTADHGEDAISKLNDHEIDLIICDIMMPIMDGFQFLEFIRTQEKFLNTPFIFLSAKARKEDKERGLALGADNYLTKPISARLLLNAVFSALNNRKEKELQGSSVLTRYAGSKSSTVNDQSEKLIRILVHHLEIQREAIHKNDWDEVLRQNELLLKCAQKLDSVRE</sequence>
<name>A0A418PR82_9BACT</name>
<dbReference type="PANTHER" id="PTHR44591:SF3">
    <property type="entry name" value="RESPONSE REGULATORY DOMAIN-CONTAINING PROTEIN"/>
    <property type="match status" value="1"/>
</dbReference>
<dbReference type="InterPro" id="IPR011006">
    <property type="entry name" value="CheY-like_superfamily"/>
</dbReference>
<dbReference type="OrthoDB" id="9781208at2"/>
<evidence type="ECO:0000313" key="4">
    <source>
        <dbReference type="EMBL" id="RIW15112.1"/>
    </source>
</evidence>
<evidence type="ECO:0000256" key="2">
    <source>
        <dbReference type="PROSITE-ProRule" id="PRU00169"/>
    </source>
</evidence>
<feature type="domain" description="Response regulatory" evidence="3">
    <location>
        <begin position="4"/>
        <end position="120"/>
    </location>
</feature>
<dbReference type="AlphaFoldDB" id="A0A418PR82"/>
<dbReference type="InterPro" id="IPR001789">
    <property type="entry name" value="Sig_transdc_resp-reg_receiver"/>
</dbReference>
<proteinExistence type="predicted"/>
<dbReference type="PROSITE" id="PS50110">
    <property type="entry name" value="RESPONSE_REGULATORY"/>
    <property type="match status" value="1"/>
</dbReference>
<evidence type="ECO:0000313" key="5">
    <source>
        <dbReference type="Proteomes" id="UP000283522"/>
    </source>
</evidence>
<keyword evidence="5" id="KW-1185">Reference proteome</keyword>
<evidence type="ECO:0000256" key="1">
    <source>
        <dbReference type="ARBA" id="ARBA00022553"/>
    </source>
</evidence>
<dbReference type="EMBL" id="QXML01000005">
    <property type="protein sequence ID" value="RIW15112.1"/>
    <property type="molecule type" value="Genomic_DNA"/>
</dbReference>
<dbReference type="CDD" id="cd17574">
    <property type="entry name" value="REC_OmpR"/>
    <property type="match status" value="1"/>
</dbReference>